<reference evidence="2" key="1">
    <citation type="journal article" date="2020" name="Stud. Mycol.">
        <title>101 Dothideomycetes genomes: a test case for predicting lifestyles and emergence of pathogens.</title>
        <authorList>
            <person name="Haridas S."/>
            <person name="Albert R."/>
            <person name="Binder M."/>
            <person name="Bloem J."/>
            <person name="Labutti K."/>
            <person name="Salamov A."/>
            <person name="Andreopoulos B."/>
            <person name="Baker S."/>
            <person name="Barry K."/>
            <person name="Bills G."/>
            <person name="Bluhm B."/>
            <person name="Cannon C."/>
            <person name="Castanera R."/>
            <person name="Culley D."/>
            <person name="Daum C."/>
            <person name="Ezra D."/>
            <person name="Gonzalez J."/>
            <person name="Henrissat B."/>
            <person name="Kuo A."/>
            <person name="Liang C."/>
            <person name="Lipzen A."/>
            <person name="Lutzoni F."/>
            <person name="Magnuson J."/>
            <person name="Mondo S."/>
            <person name="Nolan M."/>
            <person name="Ohm R."/>
            <person name="Pangilinan J."/>
            <person name="Park H.-J."/>
            <person name="Ramirez L."/>
            <person name="Alfaro M."/>
            <person name="Sun H."/>
            <person name="Tritt A."/>
            <person name="Yoshinaga Y."/>
            <person name="Zwiers L.-H."/>
            <person name="Turgeon B."/>
            <person name="Goodwin S."/>
            <person name="Spatafora J."/>
            <person name="Crous P."/>
            <person name="Grigoriev I."/>
        </authorList>
    </citation>
    <scope>NUCLEOTIDE SEQUENCE</scope>
    <source>
        <strain evidence="2">CBS 121410</strain>
    </source>
</reference>
<keyword evidence="1" id="KW-0812">Transmembrane</keyword>
<keyword evidence="3" id="KW-1185">Reference proteome</keyword>
<dbReference type="OrthoDB" id="5402633at2759"/>
<dbReference type="Gene3D" id="1.10.287.920">
    <property type="entry name" value="Pheromone alpha factor receptor"/>
    <property type="match status" value="1"/>
</dbReference>
<keyword evidence="1" id="KW-1133">Transmembrane helix</keyword>
<evidence type="ECO:0000313" key="2">
    <source>
        <dbReference type="EMBL" id="KAF2087480.1"/>
    </source>
</evidence>
<dbReference type="PANTHER" id="PTHR28009">
    <property type="entry name" value="PHEROMONE ALPHA FACTOR RECEPTOR"/>
    <property type="match status" value="1"/>
</dbReference>
<name>A0A9P4LVG9_9PEZI</name>
<dbReference type="AlphaFoldDB" id="A0A9P4LVG9"/>
<feature type="transmembrane region" description="Helical" evidence="1">
    <location>
        <begin position="68"/>
        <end position="91"/>
    </location>
</feature>
<accession>A0A9P4LVG9</accession>
<dbReference type="EMBL" id="ML978720">
    <property type="protein sequence ID" value="KAF2087480.1"/>
    <property type="molecule type" value="Genomic_DNA"/>
</dbReference>
<dbReference type="GO" id="GO:0004932">
    <property type="term" value="F:mating-type factor pheromone receptor activity"/>
    <property type="evidence" value="ECO:0007669"/>
    <property type="project" value="InterPro"/>
</dbReference>
<feature type="non-terminal residue" evidence="2">
    <location>
        <position position="1"/>
    </location>
</feature>
<dbReference type="CDD" id="cd14939">
    <property type="entry name" value="7tmD_STE2"/>
    <property type="match status" value="1"/>
</dbReference>
<sequence>AVDPFYQTVNFTGPDGESVPVPMDDLAAYVEYGIEICINYASQIGASAILFVLLVILTKHEKRRSPIFILNCLSLVVNIVRSVLQCLYFTGPFYNPYATMVFDYSQVPDSAYNISITASVFNLLLLICIEASLVLQLRVVCITMSRRYRAWTMMGSVFVALLAIGFRSALTIENAMAIRDTESFGDYAWLSSASNITTSICICFFSICFCAKLGFAIRNRQRLGLKQFGPMQIIFIMGCQTLIIPSLFSILQYVSDVPEFSSQVLTVVAIFLPLSSIWASASIDSTTMGS</sequence>
<feature type="transmembrane region" description="Helical" evidence="1">
    <location>
        <begin position="232"/>
        <end position="254"/>
    </location>
</feature>
<comment type="caution">
    <text evidence="2">The sequence shown here is derived from an EMBL/GenBank/DDBJ whole genome shotgun (WGS) entry which is preliminary data.</text>
</comment>
<protein>
    <recommendedName>
        <fullName evidence="4">Mating-type alpha-pheromone receptor PreB</fullName>
    </recommendedName>
</protein>
<evidence type="ECO:0000313" key="3">
    <source>
        <dbReference type="Proteomes" id="UP000799776"/>
    </source>
</evidence>
<feature type="transmembrane region" description="Helical" evidence="1">
    <location>
        <begin position="111"/>
        <end position="136"/>
    </location>
</feature>
<dbReference type="GO" id="GO:0000750">
    <property type="term" value="P:pheromone-dependent signal transduction involved in conjugation with cellular fusion"/>
    <property type="evidence" value="ECO:0007669"/>
    <property type="project" value="TreeGrafter"/>
</dbReference>
<keyword evidence="1" id="KW-0472">Membrane</keyword>
<feature type="transmembrane region" description="Helical" evidence="1">
    <location>
        <begin position="32"/>
        <end position="56"/>
    </location>
</feature>
<evidence type="ECO:0000256" key="1">
    <source>
        <dbReference type="SAM" id="Phobius"/>
    </source>
</evidence>
<dbReference type="PANTHER" id="PTHR28009:SF1">
    <property type="entry name" value="PHEROMONE ALPHA FACTOR RECEPTOR"/>
    <property type="match status" value="1"/>
</dbReference>
<dbReference type="Proteomes" id="UP000799776">
    <property type="component" value="Unassembled WGS sequence"/>
</dbReference>
<gene>
    <name evidence="2" type="ORF">K490DRAFT_9374</name>
</gene>
<feature type="transmembrane region" description="Helical" evidence="1">
    <location>
        <begin position="148"/>
        <end position="167"/>
    </location>
</feature>
<feature type="non-terminal residue" evidence="2">
    <location>
        <position position="290"/>
    </location>
</feature>
<organism evidence="2 3">
    <name type="scientific">Saccharata proteae CBS 121410</name>
    <dbReference type="NCBI Taxonomy" id="1314787"/>
    <lineage>
        <taxon>Eukaryota</taxon>
        <taxon>Fungi</taxon>
        <taxon>Dikarya</taxon>
        <taxon>Ascomycota</taxon>
        <taxon>Pezizomycotina</taxon>
        <taxon>Dothideomycetes</taxon>
        <taxon>Dothideomycetes incertae sedis</taxon>
        <taxon>Botryosphaeriales</taxon>
        <taxon>Saccharataceae</taxon>
        <taxon>Saccharata</taxon>
    </lineage>
</organism>
<proteinExistence type="predicted"/>
<dbReference type="GO" id="GO:0038038">
    <property type="term" value="C:G protein-coupled receptor homodimeric complex"/>
    <property type="evidence" value="ECO:0007669"/>
    <property type="project" value="TreeGrafter"/>
</dbReference>
<dbReference type="PRINTS" id="PR00250">
    <property type="entry name" value="GPCRSTE2"/>
</dbReference>
<evidence type="ECO:0008006" key="4">
    <source>
        <dbReference type="Google" id="ProtNLM"/>
    </source>
</evidence>
<feature type="transmembrane region" description="Helical" evidence="1">
    <location>
        <begin position="260"/>
        <end position="281"/>
    </location>
</feature>
<dbReference type="Pfam" id="PF02116">
    <property type="entry name" value="STE2"/>
    <property type="match status" value="1"/>
</dbReference>
<dbReference type="InterPro" id="IPR027458">
    <property type="entry name" value="STE2_TM1-TM2_sf"/>
</dbReference>
<feature type="transmembrane region" description="Helical" evidence="1">
    <location>
        <begin position="187"/>
        <end position="211"/>
    </location>
</feature>
<dbReference type="InterPro" id="IPR000366">
    <property type="entry name" value="GPCR_STE2"/>
</dbReference>